<comment type="subcellular location">
    <subcellularLocation>
        <location evidence="1 11">Cytoplasm</location>
    </subcellularLocation>
</comment>
<dbReference type="GO" id="GO:0005737">
    <property type="term" value="C:cytoplasm"/>
    <property type="evidence" value="ECO:0007669"/>
    <property type="project" value="UniProtKB-SubCell"/>
</dbReference>
<evidence type="ECO:0000313" key="13">
    <source>
        <dbReference type="EMBL" id="BAN01302.1"/>
    </source>
</evidence>
<feature type="binding site" evidence="11">
    <location>
        <position position="60"/>
    </location>
    <ligand>
        <name>[4Fe-4S] cluster</name>
        <dbReference type="ChEBI" id="CHEBI:49883"/>
    </ligand>
</feature>
<evidence type="ECO:0000256" key="9">
    <source>
        <dbReference type="ARBA" id="ARBA00023157"/>
    </source>
</evidence>
<dbReference type="GO" id="GO:0051539">
    <property type="term" value="F:4 iron, 4 sulfur cluster binding"/>
    <property type="evidence" value="ECO:0007669"/>
    <property type="project" value="UniProtKB-UniRule"/>
</dbReference>
<proteinExistence type="inferred from homology"/>
<keyword evidence="6 11" id="KW-0411">Iron-sulfur</keyword>
<comment type="PTM">
    <text evidence="11">The Fe-S cluster can be nitrosylated by nitric oxide (NO).</text>
</comment>
<feature type="domain" description="4Fe-4S Wbl-type" evidence="12">
    <location>
        <begin position="22"/>
        <end position="84"/>
    </location>
</feature>
<protein>
    <recommendedName>
        <fullName evidence="11">Transcriptional regulator WhiB</fullName>
    </recommendedName>
</protein>
<feature type="binding site" evidence="11">
    <location>
        <position position="23"/>
    </location>
    <ligand>
        <name>[4Fe-4S] cluster</name>
        <dbReference type="ChEBI" id="CHEBI:49883"/>
    </ligand>
</feature>
<evidence type="ECO:0000256" key="5">
    <source>
        <dbReference type="ARBA" id="ARBA00023004"/>
    </source>
</evidence>
<organism evidence="13 14">
    <name type="scientific">Ilumatobacter coccineus (strain NBRC 103263 / KCTC 29153 / YM16-304)</name>
    <dbReference type="NCBI Taxonomy" id="1313172"/>
    <lineage>
        <taxon>Bacteria</taxon>
        <taxon>Bacillati</taxon>
        <taxon>Actinomycetota</taxon>
        <taxon>Acidimicrobiia</taxon>
        <taxon>Acidimicrobiales</taxon>
        <taxon>Ilumatobacteraceae</taxon>
        <taxon>Ilumatobacter</taxon>
    </lineage>
</organism>
<dbReference type="GO" id="GO:0003677">
    <property type="term" value="F:DNA binding"/>
    <property type="evidence" value="ECO:0007669"/>
    <property type="project" value="UniProtKB-UniRule"/>
</dbReference>
<evidence type="ECO:0000256" key="3">
    <source>
        <dbReference type="ARBA" id="ARBA00022485"/>
    </source>
</evidence>
<keyword evidence="3 11" id="KW-0004">4Fe-4S</keyword>
<evidence type="ECO:0000256" key="1">
    <source>
        <dbReference type="ARBA" id="ARBA00004496"/>
    </source>
</evidence>
<evidence type="ECO:0000259" key="12">
    <source>
        <dbReference type="PROSITE" id="PS51674"/>
    </source>
</evidence>
<dbReference type="RefSeq" id="WP_015440549.1">
    <property type="nucleotide sequence ID" value="NC_020520.1"/>
</dbReference>
<evidence type="ECO:0000313" key="14">
    <source>
        <dbReference type="Proteomes" id="UP000011863"/>
    </source>
</evidence>
<feature type="binding site" evidence="11">
    <location>
        <position position="54"/>
    </location>
    <ligand>
        <name>[4Fe-4S] cluster</name>
        <dbReference type="ChEBI" id="CHEBI:49883"/>
    </ligand>
</feature>
<evidence type="ECO:0000256" key="10">
    <source>
        <dbReference type="ARBA" id="ARBA00023163"/>
    </source>
</evidence>
<evidence type="ECO:0000256" key="4">
    <source>
        <dbReference type="ARBA" id="ARBA00022723"/>
    </source>
</evidence>
<evidence type="ECO:0000256" key="2">
    <source>
        <dbReference type="ARBA" id="ARBA00006597"/>
    </source>
</evidence>
<dbReference type="EMBL" id="AP012057">
    <property type="protein sequence ID" value="BAN01302.1"/>
    <property type="molecule type" value="Genomic_DNA"/>
</dbReference>
<keyword evidence="7 11" id="KW-0805">Transcription regulation</keyword>
<dbReference type="GO" id="GO:0047134">
    <property type="term" value="F:protein-disulfide reductase [NAD(P)H] activity"/>
    <property type="evidence" value="ECO:0007669"/>
    <property type="project" value="TreeGrafter"/>
</dbReference>
<dbReference type="PANTHER" id="PTHR38839">
    <property type="entry name" value="TRANSCRIPTIONAL REGULATOR WHID-RELATED"/>
    <property type="match status" value="1"/>
</dbReference>
<dbReference type="InterPro" id="IPR034768">
    <property type="entry name" value="4FE4S_WBL"/>
</dbReference>
<evidence type="ECO:0000256" key="11">
    <source>
        <dbReference type="HAMAP-Rule" id="MF_01479"/>
    </source>
</evidence>
<comment type="function">
    <text evidence="11">Acts as a transcriptional regulator. Probably redox-responsive. The apo- but not holo-form probably binds DNA.</text>
</comment>
<keyword evidence="11" id="KW-0963">Cytoplasm</keyword>
<dbReference type="GO" id="GO:0046872">
    <property type="term" value="F:metal ion binding"/>
    <property type="evidence" value="ECO:0007669"/>
    <property type="project" value="UniProtKB-KW"/>
</dbReference>
<name>A0A6C7E554_ILUCY</name>
<comment type="PTM">
    <text evidence="11">Upon Fe-S cluster removal intramolecular disulfide bonds are formed.</text>
</comment>
<comment type="cofactor">
    <cofactor evidence="11">
        <name>[4Fe-4S] cluster</name>
        <dbReference type="ChEBI" id="CHEBI:49883"/>
    </cofactor>
    <text evidence="11">Binds 1 [4Fe-4S] cluster per subunit. Following nitrosylation of the [4Fe-4S] cluster binds 1 [4Fe-8(NO)] cluster per subunit.</text>
</comment>
<keyword evidence="8 11" id="KW-0238">DNA-binding</keyword>
<evidence type="ECO:0000256" key="7">
    <source>
        <dbReference type="ARBA" id="ARBA00023015"/>
    </source>
</evidence>
<comment type="similarity">
    <text evidence="2 11">Belongs to the WhiB family.</text>
</comment>
<dbReference type="Pfam" id="PF02467">
    <property type="entry name" value="Whib"/>
    <property type="match status" value="1"/>
</dbReference>
<accession>A0A6C7E554</accession>
<dbReference type="GO" id="GO:0045454">
    <property type="term" value="P:cell redox homeostasis"/>
    <property type="evidence" value="ECO:0007669"/>
    <property type="project" value="TreeGrafter"/>
</dbReference>
<dbReference type="PROSITE" id="PS51674">
    <property type="entry name" value="4FE4S_WBL"/>
    <property type="match status" value="1"/>
</dbReference>
<gene>
    <name evidence="11" type="primary">whiB</name>
    <name evidence="13" type="ORF">YM304_09880</name>
</gene>
<feature type="binding site" evidence="11">
    <location>
        <position position="51"/>
    </location>
    <ligand>
        <name>[4Fe-4S] cluster</name>
        <dbReference type="ChEBI" id="CHEBI:49883"/>
    </ligand>
</feature>
<dbReference type="Proteomes" id="UP000011863">
    <property type="component" value="Chromosome"/>
</dbReference>
<keyword evidence="14" id="KW-1185">Reference proteome</keyword>
<keyword evidence="9 11" id="KW-1015">Disulfide bond</keyword>
<dbReference type="KEGG" id="aym:YM304_09880"/>
<dbReference type="PANTHER" id="PTHR38839:SF6">
    <property type="entry name" value="TRANSCRIPTIONAL REGULATOR WHIB1"/>
    <property type="match status" value="1"/>
</dbReference>
<evidence type="ECO:0000256" key="6">
    <source>
        <dbReference type="ARBA" id="ARBA00023014"/>
    </source>
</evidence>
<keyword evidence="5 11" id="KW-0408">Iron</keyword>
<evidence type="ECO:0000256" key="8">
    <source>
        <dbReference type="ARBA" id="ARBA00023125"/>
    </source>
</evidence>
<reference evidence="13 14" key="1">
    <citation type="journal article" date="2013" name="Int. J. Syst. Evol. Microbiol.">
        <title>Ilumatobacter nonamiense sp. nov. and Ilumatobacter coccineum sp. nov., isolated from seashore sand.</title>
        <authorList>
            <person name="Matsumoto A."/>
            <person name="Kasai H."/>
            <person name="Matsuo Y."/>
            <person name="Shizuri Y."/>
            <person name="Ichikawa N."/>
            <person name="Fujita N."/>
            <person name="Omura S."/>
            <person name="Takahashi Y."/>
        </authorList>
    </citation>
    <scope>NUCLEOTIDE SEQUENCE [LARGE SCALE GENOMIC DNA]</scope>
    <source>
        <strain evidence="14">NBRC 103263 / KCTC 29153 / YM16-304</strain>
    </source>
</reference>
<sequence length="105" mass="11159">MTILASSLALGAADYDWRDDALCRDTDPALFFPVGTTGNALVQIDHAKATCAECTAASDCLDFALDTNQDSGIWGGLTEEERRVIRRKRVAAARAERQAAAAATA</sequence>
<dbReference type="InterPro" id="IPR003482">
    <property type="entry name" value="Whib"/>
</dbReference>
<dbReference type="GO" id="GO:0045892">
    <property type="term" value="P:negative regulation of DNA-templated transcription"/>
    <property type="evidence" value="ECO:0007669"/>
    <property type="project" value="TreeGrafter"/>
</dbReference>
<dbReference type="AlphaFoldDB" id="A0A6C7E554"/>
<keyword evidence="4 11" id="KW-0479">Metal-binding</keyword>
<dbReference type="GO" id="GO:0035731">
    <property type="term" value="F:dinitrosyl-iron complex binding"/>
    <property type="evidence" value="ECO:0007669"/>
    <property type="project" value="UniProtKB-UniRule"/>
</dbReference>
<dbReference type="HAMAP" id="MF_01479">
    <property type="entry name" value="WhiB"/>
    <property type="match status" value="1"/>
</dbReference>
<keyword evidence="10 11" id="KW-0804">Transcription</keyword>